<sequence>MLITIVLILSFSLYQSQKELDHQYSRALYQTVLATDQFATYLEDSPESNSNIEIYSLTVTNATRNVYGFNSDMSERNREYRELFSDYETAFIEFQEDNVSVEQLASTVRELHTKLMEDYESQ</sequence>
<dbReference type="EMBL" id="CP041372">
    <property type="protein sequence ID" value="QKS72298.1"/>
    <property type="molecule type" value="Genomic_DNA"/>
</dbReference>
<reference evidence="2" key="1">
    <citation type="submission" date="2019-07" db="EMBL/GenBank/DDBJ databases">
        <title>Bacillus alkalisoli sp. nov. isolated from saline soil.</title>
        <authorList>
            <person name="Sun J.-Q."/>
            <person name="Xu L."/>
        </authorList>
    </citation>
    <scope>NUCLEOTIDE SEQUENCE [LARGE SCALE GENOMIC DNA]</scope>
    <source>
        <strain evidence="2">M4U3P1</strain>
    </source>
</reference>
<dbReference type="AlphaFoldDB" id="A0A859FHJ3"/>
<organism evidence="1 2">
    <name type="scientific">Paenalkalicoccus suaedae</name>
    <dbReference type="NCBI Taxonomy" id="2592382"/>
    <lineage>
        <taxon>Bacteria</taxon>
        <taxon>Bacillati</taxon>
        <taxon>Bacillota</taxon>
        <taxon>Bacilli</taxon>
        <taxon>Bacillales</taxon>
        <taxon>Bacillaceae</taxon>
        <taxon>Paenalkalicoccus</taxon>
    </lineage>
</organism>
<accession>A0A859FHJ3</accession>
<keyword evidence="2" id="KW-1185">Reference proteome</keyword>
<dbReference type="Proteomes" id="UP000318138">
    <property type="component" value="Chromosome"/>
</dbReference>
<protein>
    <submittedName>
        <fullName evidence="1">Uncharacterized protein</fullName>
    </submittedName>
</protein>
<dbReference type="KEGG" id="psua:FLK61_37320"/>
<evidence type="ECO:0000313" key="2">
    <source>
        <dbReference type="Proteomes" id="UP000318138"/>
    </source>
</evidence>
<gene>
    <name evidence="1" type="ORF">FLK61_37320</name>
</gene>
<proteinExistence type="predicted"/>
<evidence type="ECO:0000313" key="1">
    <source>
        <dbReference type="EMBL" id="QKS72298.1"/>
    </source>
</evidence>
<name>A0A859FHJ3_9BACI</name>